<organism evidence="1 2">
    <name type="scientific">Candidatus Woesebacteria bacterium GW2011_GWB1_39_12</name>
    <dbReference type="NCBI Taxonomy" id="1618574"/>
    <lineage>
        <taxon>Bacteria</taxon>
        <taxon>Candidatus Woeseibacteriota</taxon>
    </lineage>
</organism>
<evidence type="ECO:0000313" key="1">
    <source>
        <dbReference type="EMBL" id="KKQ99895.1"/>
    </source>
</evidence>
<accession>A0A0G0MHP8</accession>
<sequence>MKLATFEVGQSVCLKTGVVFSKLGKTQMMPHGRVGIVRNVVSCDEGETIEAVEVAFTEEALTSVLAGNLCGKSLDAFPVCFSVEATGENRALEIRRLKPI</sequence>
<dbReference type="EMBL" id="LBWB01000022">
    <property type="protein sequence ID" value="KKQ99895.1"/>
    <property type="molecule type" value="Genomic_DNA"/>
</dbReference>
<dbReference type="STRING" id="1618574.UT24_C0022G0016"/>
<name>A0A0G0MHP8_9BACT</name>
<evidence type="ECO:0000313" key="2">
    <source>
        <dbReference type="Proteomes" id="UP000033881"/>
    </source>
</evidence>
<proteinExistence type="predicted"/>
<gene>
    <name evidence="1" type="ORF">UT24_C0022G0016</name>
</gene>
<protein>
    <submittedName>
        <fullName evidence="1">Uncharacterized protein</fullName>
    </submittedName>
</protein>
<dbReference type="Proteomes" id="UP000033881">
    <property type="component" value="Unassembled WGS sequence"/>
</dbReference>
<dbReference type="AlphaFoldDB" id="A0A0G0MHP8"/>
<reference evidence="1 2" key="1">
    <citation type="journal article" date="2015" name="Nature">
        <title>rRNA introns, odd ribosomes, and small enigmatic genomes across a large radiation of phyla.</title>
        <authorList>
            <person name="Brown C.T."/>
            <person name="Hug L.A."/>
            <person name="Thomas B.C."/>
            <person name="Sharon I."/>
            <person name="Castelle C.J."/>
            <person name="Singh A."/>
            <person name="Wilkins M.J."/>
            <person name="Williams K.H."/>
            <person name="Banfield J.F."/>
        </authorList>
    </citation>
    <scope>NUCLEOTIDE SEQUENCE [LARGE SCALE GENOMIC DNA]</scope>
</reference>
<comment type="caution">
    <text evidence="1">The sequence shown here is derived from an EMBL/GenBank/DDBJ whole genome shotgun (WGS) entry which is preliminary data.</text>
</comment>